<accession>A0A3N4KLW3</accession>
<dbReference type="InterPro" id="IPR003492">
    <property type="entry name" value="Battenin_disease_Cln3"/>
</dbReference>
<evidence type="ECO:0000256" key="4">
    <source>
        <dbReference type="ARBA" id="ARBA00022970"/>
    </source>
</evidence>
<dbReference type="EMBL" id="ML119135">
    <property type="protein sequence ID" value="RPB11500.1"/>
    <property type="molecule type" value="Genomic_DNA"/>
</dbReference>
<feature type="transmembrane region" description="Helical" evidence="7">
    <location>
        <begin position="374"/>
        <end position="391"/>
    </location>
</feature>
<dbReference type="Proteomes" id="UP000277580">
    <property type="component" value="Unassembled WGS sequence"/>
</dbReference>
<evidence type="ECO:0000256" key="2">
    <source>
        <dbReference type="ARBA" id="ARBA00022448"/>
    </source>
</evidence>
<dbReference type="Pfam" id="PF02487">
    <property type="entry name" value="CLN3"/>
    <property type="match status" value="1"/>
</dbReference>
<dbReference type="AlphaFoldDB" id="A0A3N4KLW3"/>
<sequence>MQTHRSSEDSVSSELEGSTSSHASTIFTPSVRLFLSFLLFGTLIAMQFSVVVTAANDLVRDRAPIGSILFAYTLPSVLVRTLVPFIRFPELRSSPNKLLSRLFRRENRGKDDADKFYSSTTASTNSMTVEHGGSLYSSADSLTAHVNYPLRLTICILSSFFGLQLLAWADYTGIRLLGIAMASLSSNLGDMSFLQLCSHYPSTAFGGYTTGSGCAALVGAFIYTFSTSTLHFSPSGTISAIGIFPVVILLTYALLLPDPRCTSVRQALPTSSRRSSTAEESISSLPTLSKLRIARPLFWRYMAPLALIMLLENTVVQGVLPTLLFPLPFPNSSDHGLLNKVFHHTRDFYPVYVTVYQFSIFIGRSSISFFRPPGTAILCLLQAIILTLQVAESLSMSSNLPNTLYGPPAVLCAVAAMGLCGGFAFSETYWRVRNGVLPKGVWKELGRARGGYHLLGGSGEEDEEGERAMREFLLSAVAPPDTVAVLVASVVGMRVQGGLCAVQVAGGRMLCRHMGDSLCYYKYNVFYLNVIGLRKLKVLLKPD</sequence>
<organism evidence="8 9">
    <name type="scientific">Morchella conica CCBAS932</name>
    <dbReference type="NCBI Taxonomy" id="1392247"/>
    <lineage>
        <taxon>Eukaryota</taxon>
        <taxon>Fungi</taxon>
        <taxon>Dikarya</taxon>
        <taxon>Ascomycota</taxon>
        <taxon>Pezizomycotina</taxon>
        <taxon>Pezizomycetes</taxon>
        <taxon>Pezizales</taxon>
        <taxon>Morchellaceae</taxon>
        <taxon>Morchella</taxon>
    </lineage>
</organism>
<keyword evidence="4" id="KW-0029">Amino-acid transport</keyword>
<dbReference type="PANTHER" id="PTHR10981:SF0">
    <property type="entry name" value="BATTENIN"/>
    <property type="match status" value="1"/>
</dbReference>
<name>A0A3N4KLW3_9PEZI</name>
<feature type="transmembrane region" description="Helical" evidence="7">
    <location>
        <begin position="67"/>
        <end position="88"/>
    </location>
</feature>
<evidence type="ECO:0000256" key="5">
    <source>
        <dbReference type="ARBA" id="ARBA00022989"/>
    </source>
</evidence>
<keyword evidence="9" id="KW-1185">Reference proteome</keyword>
<keyword evidence="3 7" id="KW-0812">Transmembrane</keyword>
<feature type="transmembrane region" description="Helical" evidence="7">
    <location>
        <begin position="205"/>
        <end position="225"/>
    </location>
</feature>
<evidence type="ECO:0000256" key="6">
    <source>
        <dbReference type="ARBA" id="ARBA00023136"/>
    </source>
</evidence>
<feature type="transmembrane region" description="Helical" evidence="7">
    <location>
        <begin position="349"/>
        <end position="367"/>
    </location>
</feature>
<evidence type="ECO:0000256" key="1">
    <source>
        <dbReference type="ARBA" id="ARBA00004127"/>
    </source>
</evidence>
<dbReference type="OrthoDB" id="5965864at2759"/>
<evidence type="ECO:0000256" key="3">
    <source>
        <dbReference type="ARBA" id="ARBA00022692"/>
    </source>
</evidence>
<feature type="transmembrane region" description="Helical" evidence="7">
    <location>
        <begin position="403"/>
        <end position="425"/>
    </location>
</feature>
<dbReference type="PANTHER" id="PTHR10981">
    <property type="entry name" value="BATTENIN"/>
    <property type="match status" value="1"/>
</dbReference>
<comment type="subcellular location">
    <subcellularLocation>
        <location evidence="1">Endomembrane system</location>
        <topology evidence="1">Multi-pass membrane protein</topology>
    </subcellularLocation>
    <subcellularLocation>
        <location evidence="7">Vacuole membrane</location>
        <topology evidence="7">Multi-pass membrane protein</topology>
    </subcellularLocation>
</comment>
<protein>
    <recommendedName>
        <fullName evidence="7">Protein BTN</fullName>
    </recommendedName>
</protein>
<feature type="transmembrane region" description="Helical" evidence="7">
    <location>
        <begin position="33"/>
        <end position="55"/>
    </location>
</feature>
<comment type="similarity">
    <text evidence="7">Belongs to the battenin family.</text>
</comment>
<reference evidence="8 9" key="1">
    <citation type="journal article" date="2018" name="Nat. Ecol. Evol.">
        <title>Pezizomycetes genomes reveal the molecular basis of ectomycorrhizal truffle lifestyle.</title>
        <authorList>
            <person name="Murat C."/>
            <person name="Payen T."/>
            <person name="Noel B."/>
            <person name="Kuo A."/>
            <person name="Morin E."/>
            <person name="Chen J."/>
            <person name="Kohler A."/>
            <person name="Krizsan K."/>
            <person name="Balestrini R."/>
            <person name="Da Silva C."/>
            <person name="Montanini B."/>
            <person name="Hainaut M."/>
            <person name="Levati E."/>
            <person name="Barry K.W."/>
            <person name="Belfiori B."/>
            <person name="Cichocki N."/>
            <person name="Clum A."/>
            <person name="Dockter R.B."/>
            <person name="Fauchery L."/>
            <person name="Guy J."/>
            <person name="Iotti M."/>
            <person name="Le Tacon F."/>
            <person name="Lindquist E.A."/>
            <person name="Lipzen A."/>
            <person name="Malagnac F."/>
            <person name="Mello A."/>
            <person name="Molinier V."/>
            <person name="Miyauchi S."/>
            <person name="Poulain J."/>
            <person name="Riccioni C."/>
            <person name="Rubini A."/>
            <person name="Sitrit Y."/>
            <person name="Splivallo R."/>
            <person name="Traeger S."/>
            <person name="Wang M."/>
            <person name="Zifcakova L."/>
            <person name="Wipf D."/>
            <person name="Zambonelli A."/>
            <person name="Paolocci F."/>
            <person name="Nowrousian M."/>
            <person name="Ottonello S."/>
            <person name="Baldrian P."/>
            <person name="Spatafora J.W."/>
            <person name="Henrissat B."/>
            <person name="Nagy L.G."/>
            <person name="Aury J.M."/>
            <person name="Wincker P."/>
            <person name="Grigoriev I.V."/>
            <person name="Bonfante P."/>
            <person name="Martin F.M."/>
        </authorList>
    </citation>
    <scope>NUCLEOTIDE SEQUENCE [LARGE SCALE GENOMIC DNA]</scope>
    <source>
        <strain evidence="8 9">CCBAS932</strain>
    </source>
</reference>
<evidence type="ECO:0000313" key="9">
    <source>
        <dbReference type="Proteomes" id="UP000277580"/>
    </source>
</evidence>
<keyword evidence="2" id="KW-0813">Transport</keyword>
<proteinExistence type="inferred from homology"/>
<keyword evidence="7" id="KW-0926">Vacuole</keyword>
<dbReference type="GO" id="GO:0005774">
    <property type="term" value="C:vacuolar membrane"/>
    <property type="evidence" value="ECO:0007669"/>
    <property type="project" value="UniProtKB-SubCell"/>
</dbReference>
<dbReference type="GO" id="GO:0006865">
    <property type="term" value="P:amino acid transport"/>
    <property type="evidence" value="ECO:0007669"/>
    <property type="project" value="UniProtKB-KW"/>
</dbReference>
<dbReference type="GO" id="GO:0012505">
    <property type="term" value="C:endomembrane system"/>
    <property type="evidence" value="ECO:0007669"/>
    <property type="project" value="UniProtKB-SubCell"/>
</dbReference>
<dbReference type="InParanoid" id="A0A3N4KLW3"/>
<evidence type="ECO:0000256" key="7">
    <source>
        <dbReference type="RuleBase" id="RU361113"/>
    </source>
</evidence>
<evidence type="ECO:0000313" key="8">
    <source>
        <dbReference type="EMBL" id="RPB11500.1"/>
    </source>
</evidence>
<dbReference type="GO" id="GO:0051453">
    <property type="term" value="P:regulation of intracellular pH"/>
    <property type="evidence" value="ECO:0007669"/>
    <property type="project" value="TreeGrafter"/>
</dbReference>
<feature type="transmembrane region" description="Helical" evidence="7">
    <location>
        <begin position="237"/>
        <end position="256"/>
    </location>
</feature>
<keyword evidence="6 7" id="KW-0472">Membrane</keyword>
<feature type="transmembrane region" description="Helical" evidence="7">
    <location>
        <begin position="305"/>
        <end position="329"/>
    </location>
</feature>
<keyword evidence="5 7" id="KW-1133">Transmembrane helix</keyword>
<dbReference type="PRINTS" id="PR01315">
    <property type="entry name" value="BATTENIN"/>
</dbReference>
<gene>
    <name evidence="8" type="ORF">P167DRAFT_590597</name>
</gene>